<reference evidence="9" key="3">
    <citation type="journal article" date="2017" name="ISME J.">
        <title>Discovery of anaerobic lithoheterotrophic haloarchaea, ubiquitous in hypersaline habitats.</title>
        <authorList>
            <person name="Sorokin D.Y."/>
            <person name="Messina E."/>
            <person name="Smedile F."/>
            <person name="Roman P."/>
            <person name="Damste J.S.S."/>
            <person name="Ciordia S."/>
            <person name="Mena M.C."/>
            <person name="Ferrer M."/>
            <person name="Golyshin P.N."/>
            <person name="Kublanov I.V."/>
            <person name="Samarov N.I."/>
            <person name="Toshchakov S.V."/>
            <person name="La Cono V."/>
            <person name="Yakimov M.M."/>
        </authorList>
    </citation>
    <scope>NUCLEOTIDE SEQUENCE</scope>
    <source>
        <strain evidence="9">HSR6</strain>
    </source>
</reference>
<dbReference type="InterPro" id="IPR000489">
    <property type="entry name" value="Pterin-binding_dom"/>
</dbReference>
<dbReference type="PANTHER" id="PTHR45833">
    <property type="entry name" value="METHIONINE SYNTHASE"/>
    <property type="match status" value="1"/>
</dbReference>
<dbReference type="Proteomes" id="UP000185608">
    <property type="component" value="Chromosome"/>
</dbReference>
<dbReference type="Proteomes" id="UP000186165">
    <property type="component" value="Chromosome"/>
</dbReference>
<gene>
    <name evidence="8" type="primary">metH</name>
    <name evidence="9" type="ORF">HSR6_1781</name>
    <name evidence="8" type="ORF">HTSR_1710</name>
</gene>
<keyword evidence="4 8" id="KW-0808">Transferase</keyword>
<evidence type="ECO:0000256" key="1">
    <source>
        <dbReference type="ARBA" id="ARBA00010398"/>
    </source>
</evidence>
<evidence type="ECO:0000313" key="9">
    <source>
        <dbReference type="EMBL" id="APE96218.1"/>
    </source>
</evidence>
<accession>A0A1J1ADI6</accession>
<dbReference type="InterPro" id="IPR050554">
    <property type="entry name" value="Met_Synthase/Corrinoid"/>
</dbReference>
<sequence>MDSMSLQTTVEGADSSLTIDRTDQVRIIGERINPRPESDLAEALANEDMEPVRELAIEQVENGADLIDVNVDVDGVDKETVLPMAVEAVADAVDVPIVIDTNYDDAEALEAALQVAPGKPVINSVSMEEASREAIFPLVAEYETAVVGLTMDESGPPDDAETRVELAEALLEEAESYDVPREDVIIDPIALPLSSNSDIGFEILKAMERIRDELGNNITLGLSNISFEMPEREKINDLYLAMAIQSGLSVPIVNAGETREAILLADLMMGRDNFAKRFLGFYRSK</sequence>
<protein>
    <submittedName>
        <fullName evidence="8">5-methyltetrahydrofolate--homocysteine methyltransferase</fullName>
        <ecNumber evidence="8">2.1.1.13</ecNumber>
    </submittedName>
</protein>
<comment type="similarity">
    <text evidence="1">Belongs to the vitamin-B12 dependent methionine synthase family.</text>
</comment>
<dbReference type="GO" id="GO:0005829">
    <property type="term" value="C:cytosol"/>
    <property type="evidence" value="ECO:0007669"/>
    <property type="project" value="TreeGrafter"/>
</dbReference>
<keyword evidence="11" id="KW-1185">Reference proteome</keyword>
<proteinExistence type="inferred from homology"/>
<evidence type="ECO:0000313" key="8">
    <source>
        <dbReference type="EMBL" id="AOW80880.1"/>
    </source>
</evidence>
<dbReference type="KEGG" id="hhsr:HSR6_1781"/>
<reference evidence="8 10" key="1">
    <citation type="submission" date="2016-06" db="EMBL/GenBank/DDBJ databases">
        <title>Discovery of anaerobic lithoheterotrophic haloarchaeon capable of sulfur respiration by hydrogen and formate.</title>
        <authorList>
            <person name="Sorokin D.Y."/>
            <person name="Kublanov I.V."/>
            <person name="Roman P."/>
            <person name="Sinninghe Damste J.S."/>
            <person name="Golyshin P.N."/>
            <person name="Rojo D."/>
            <person name="Ciordia S."/>
            <person name="Mena Md.C."/>
            <person name="Ferrer M."/>
            <person name="Smedile F."/>
            <person name="Messina E."/>
            <person name="La Cono V."/>
            <person name="Yakimov M.M."/>
        </authorList>
    </citation>
    <scope>NUCLEOTIDE SEQUENCE [LARGE SCALE GENOMIC DNA]</scope>
    <source>
        <strain evidence="8 10">HTSR1</strain>
    </source>
</reference>
<dbReference type="InterPro" id="IPR011005">
    <property type="entry name" value="Dihydropteroate_synth-like_sf"/>
</dbReference>
<dbReference type="EC" id="2.1.1.13" evidence="8"/>
<accession>A0A1D8S6A2</accession>
<dbReference type="EMBL" id="CP016804">
    <property type="protein sequence ID" value="APE96218.1"/>
    <property type="molecule type" value="Genomic_DNA"/>
</dbReference>
<dbReference type="GO" id="GO:0008705">
    <property type="term" value="F:methionine synthase activity"/>
    <property type="evidence" value="ECO:0007669"/>
    <property type="project" value="UniProtKB-EC"/>
</dbReference>
<dbReference type="KEGG" id="halh:HTSR_1710"/>
<keyword evidence="3" id="KW-0846">Cobalamin</keyword>
<dbReference type="AlphaFoldDB" id="A0A1D8S6A2"/>
<dbReference type="PROSITE" id="PS50972">
    <property type="entry name" value="PTERIN_BINDING"/>
    <property type="match status" value="1"/>
</dbReference>
<dbReference type="STRING" id="1873524.HSR6_1781"/>
<evidence type="ECO:0000313" key="10">
    <source>
        <dbReference type="Proteomes" id="UP000185608"/>
    </source>
</evidence>
<dbReference type="GO" id="GO:0032259">
    <property type="term" value="P:methylation"/>
    <property type="evidence" value="ECO:0007669"/>
    <property type="project" value="UniProtKB-KW"/>
</dbReference>
<evidence type="ECO:0000256" key="4">
    <source>
        <dbReference type="ARBA" id="ARBA00022679"/>
    </source>
</evidence>
<evidence type="ECO:0000256" key="2">
    <source>
        <dbReference type="ARBA" id="ARBA00022603"/>
    </source>
</evidence>
<evidence type="ECO:0000313" key="11">
    <source>
        <dbReference type="Proteomes" id="UP000186165"/>
    </source>
</evidence>
<keyword evidence="5" id="KW-0479">Metal-binding</keyword>
<reference evidence="11" key="2">
    <citation type="submission" date="2016-08" db="EMBL/GenBank/DDBJ databases">
        <title>Discovery of first anaerobic lithoheterotrophic haloarchae widely represented in hypersaline habitats.</title>
        <authorList>
            <person name="Sorokin D.Y."/>
            <person name="Kublanov I.V."/>
            <person name="Roman P."/>
            <person name="Sinninghe Damste J.S."/>
            <person name="Golyshin P.N."/>
            <person name="Rojo D."/>
            <person name="Ciordia S."/>
            <person name="Mena Md.C."/>
            <person name="Ferrer M."/>
            <person name="Smedile F."/>
            <person name="Messina E."/>
            <person name="La Cono V."/>
            <person name="Yakimov M.M."/>
        </authorList>
    </citation>
    <scope>NUCLEOTIDE SEQUENCE [LARGE SCALE GENOMIC DNA]</scope>
    <source>
        <strain evidence="11">HSR6</strain>
    </source>
</reference>
<organism evidence="8 10">
    <name type="scientific">Halodesulfurarchaeum formicicum</name>
    <dbReference type="NCBI Taxonomy" id="1873524"/>
    <lineage>
        <taxon>Archaea</taxon>
        <taxon>Methanobacteriati</taxon>
        <taxon>Methanobacteriota</taxon>
        <taxon>Stenosarchaea group</taxon>
        <taxon>Halobacteria</taxon>
        <taxon>Halobacteriales</taxon>
        <taxon>Halobacteriaceae</taxon>
        <taxon>Halodesulfurarchaeum</taxon>
    </lineage>
</organism>
<dbReference type="GO" id="GO:0046872">
    <property type="term" value="F:metal ion binding"/>
    <property type="evidence" value="ECO:0007669"/>
    <property type="project" value="UniProtKB-KW"/>
</dbReference>
<keyword evidence="6" id="KW-0170">Cobalt</keyword>
<keyword evidence="2 8" id="KW-0489">Methyltransferase</keyword>
<dbReference type="SUPFAM" id="SSF51717">
    <property type="entry name" value="Dihydropteroate synthetase-like"/>
    <property type="match status" value="1"/>
</dbReference>
<dbReference type="Pfam" id="PF00809">
    <property type="entry name" value="Pterin_bind"/>
    <property type="match status" value="1"/>
</dbReference>
<dbReference type="EMBL" id="CP016070">
    <property type="protein sequence ID" value="AOW80880.1"/>
    <property type="molecule type" value="Genomic_DNA"/>
</dbReference>
<dbReference type="GO" id="GO:0031419">
    <property type="term" value="F:cobalamin binding"/>
    <property type="evidence" value="ECO:0007669"/>
    <property type="project" value="UniProtKB-KW"/>
</dbReference>
<dbReference type="PANTHER" id="PTHR45833:SF1">
    <property type="entry name" value="METHIONINE SYNTHASE"/>
    <property type="match status" value="1"/>
</dbReference>
<feature type="domain" description="Pterin-binding" evidence="7">
    <location>
        <begin position="25"/>
        <end position="275"/>
    </location>
</feature>
<dbReference type="GO" id="GO:0046653">
    <property type="term" value="P:tetrahydrofolate metabolic process"/>
    <property type="evidence" value="ECO:0007669"/>
    <property type="project" value="TreeGrafter"/>
</dbReference>
<evidence type="ECO:0000256" key="3">
    <source>
        <dbReference type="ARBA" id="ARBA00022628"/>
    </source>
</evidence>
<evidence type="ECO:0000259" key="7">
    <source>
        <dbReference type="PROSITE" id="PS50972"/>
    </source>
</evidence>
<dbReference type="Gene3D" id="3.20.20.20">
    <property type="entry name" value="Dihydropteroate synthase-like"/>
    <property type="match status" value="1"/>
</dbReference>
<name>A0A1D8S6A2_9EURY</name>
<evidence type="ECO:0000256" key="6">
    <source>
        <dbReference type="ARBA" id="ARBA00023285"/>
    </source>
</evidence>
<evidence type="ECO:0000256" key="5">
    <source>
        <dbReference type="ARBA" id="ARBA00022723"/>
    </source>
</evidence>
<dbReference type="GO" id="GO:0050667">
    <property type="term" value="P:homocysteine metabolic process"/>
    <property type="evidence" value="ECO:0007669"/>
    <property type="project" value="TreeGrafter"/>
</dbReference>